<name>A0A5B0VNY5_9GAMM</name>
<organism evidence="1 2">
    <name type="scientific">Marinobacter salinexigens</name>
    <dbReference type="NCBI Taxonomy" id="2919747"/>
    <lineage>
        <taxon>Bacteria</taxon>
        <taxon>Pseudomonadati</taxon>
        <taxon>Pseudomonadota</taxon>
        <taxon>Gammaproteobacteria</taxon>
        <taxon>Pseudomonadales</taxon>
        <taxon>Marinobacteraceae</taxon>
        <taxon>Marinobacter</taxon>
    </lineage>
</organism>
<dbReference type="Proteomes" id="UP000323161">
    <property type="component" value="Unassembled WGS sequence"/>
</dbReference>
<proteinExistence type="predicted"/>
<comment type="caution">
    <text evidence="1">The sequence shown here is derived from an EMBL/GenBank/DDBJ whole genome shotgun (WGS) entry which is preliminary data.</text>
</comment>
<dbReference type="AlphaFoldDB" id="A0A5B0VNY5"/>
<accession>A0A5B0VNY5</accession>
<reference evidence="1 2" key="1">
    <citation type="submission" date="2019-08" db="EMBL/GenBank/DDBJ databases">
        <title>Marinobacter ZYF650 sp. nov., a marine bacterium isolated from seawater of the Mariana trench.</title>
        <authorList>
            <person name="Ahmad W."/>
        </authorList>
    </citation>
    <scope>NUCLEOTIDE SEQUENCE [LARGE SCALE GENOMIC DNA]</scope>
    <source>
        <strain evidence="1 2">ZYF650</strain>
    </source>
</reference>
<keyword evidence="2" id="KW-1185">Reference proteome</keyword>
<sequence>MSTAATDGDGITCNEIYQAFDAYNSDRQSASALAELGRLISPTAGGYADMGVNQASKYYEQIKASANIALAVRGCQPVN</sequence>
<protein>
    <submittedName>
        <fullName evidence="1">Uncharacterized protein</fullName>
    </submittedName>
</protein>
<evidence type="ECO:0000313" key="2">
    <source>
        <dbReference type="Proteomes" id="UP000323161"/>
    </source>
</evidence>
<evidence type="ECO:0000313" key="1">
    <source>
        <dbReference type="EMBL" id="KAA1176432.1"/>
    </source>
</evidence>
<dbReference type="EMBL" id="VTUU01000001">
    <property type="protein sequence ID" value="KAA1176432.1"/>
    <property type="molecule type" value="Genomic_DNA"/>
</dbReference>
<gene>
    <name evidence="1" type="ORF">FWJ25_03215</name>
</gene>